<protein>
    <submittedName>
        <fullName evidence="1 2">Uncharacterized protein</fullName>
    </submittedName>
</protein>
<sequence>MERGYQQCVDYRSARVDPPKNQRCAALGTRHRRSFQVHFQANLIKKEWIGQTMIWASRVRIMGFRGIGKRGRMRRYFIKP</sequence>
<evidence type="ECO:0000313" key="1">
    <source>
        <dbReference type="EMBL" id="PNR28748.1"/>
    </source>
</evidence>
<dbReference type="Gramene" id="Pp3c24_20439V3.1">
    <property type="protein sequence ID" value="Pp3c24_20439V3.1"/>
    <property type="gene ID" value="Pp3c24_20439"/>
</dbReference>
<proteinExistence type="predicted"/>
<reference evidence="2" key="3">
    <citation type="submission" date="2020-12" db="UniProtKB">
        <authorList>
            <consortium name="EnsemblPlants"/>
        </authorList>
    </citation>
    <scope>IDENTIFICATION</scope>
</reference>
<evidence type="ECO:0000313" key="2">
    <source>
        <dbReference type="EnsemblPlants" id="Pp3c24_20439V3.1"/>
    </source>
</evidence>
<reference evidence="1 3" key="1">
    <citation type="journal article" date="2008" name="Science">
        <title>The Physcomitrella genome reveals evolutionary insights into the conquest of land by plants.</title>
        <authorList>
            <person name="Rensing S."/>
            <person name="Lang D."/>
            <person name="Zimmer A."/>
            <person name="Terry A."/>
            <person name="Salamov A."/>
            <person name="Shapiro H."/>
            <person name="Nishiyama T."/>
            <person name="Perroud P.-F."/>
            <person name="Lindquist E."/>
            <person name="Kamisugi Y."/>
            <person name="Tanahashi T."/>
            <person name="Sakakibara K."/>
            <person name="Fujita T."/>
            <person name="Oishi K."/>
            <person name="Shin-I T."/>
            <person name="Kuroki Y."/>
            <person name="Toyoda A."/>
            <person name="Suzuki Y."/>
            <person name="Hashimoto A."/>
            <person name="Yamaguchi K."/>
            <person name="Sugano A."/>
            <person name="Kohara Y."/>
            <person name="Fujiyama A."/>
            <person name="Anterola A."/>
            <person name="Aoki S."/>
            <person name="Ashton N."/>
            <person name="Barbazuk W.B."/>
            <person name="Barker E."/>
            <person name="Bennetzen J."/>
            <person name="Bezanilla M."/>
            <person name="Blankenship R."/>
            <person name="Cho S.H."/>
            <person name="Dutcher S."/>
            <person name="Estelle M."/>
            <person name="Fawcett J.A."/>
            <person name="Gundlach H."/>
            <person name="Hanada K."/>
            <person name="Heyl A."/>
            <person name="Hicks K.A."/>
            <person name="Hugh J."/>
            <person name="Lohr M."/>
            <person name="Mayer K."/>
            <person name="Melkozernov A."/>
            <person name="Murata T."/>
            <person name="Nelson D."/>
            <person name="Pils B."/>
            <person name="Prigge M."/>
            <person name="Reiss B."/>
            <person name="Renner T."/>
            <person name="Rombauts S."/>
            <person name="Rushton P."/>
            <person name="Sanderfoot A."/>
            <person name="Schween G."/>
            <person name="Shiu S.-H."/>
            <person name="Stueber K."/>
            <person name="Theodoulou F.L."/>
            <person name="Tu H."/>
            <person name="Van de Peer Y."/>
            <person name="Verrier P.J."/>
            <person name="Waters E."/>
            <person name="Wood A."/>
            <person name="Yang L."/>
            <person name="Cove D."/>
            <person name="Cuming A."/>
            <person name="Hasebe M."/>
            <person name="Lucas S."/>
            <person name="Mishler D.B."/>
            <person name="Reski R."/>
            <person name="Grigoriev I."/>
            <person name="Quatrano R.S."/>
            <person name="Boore J.L."/>
        </authorList>
    </citation>
    <scope>NUCLEOTIDE SEQUENCE [LARGE SCALE GENOMIC DNA]</scope>
    <source>
        <strain evidence="2 3">cv. Gransden 2004</strain>
    </source>
</reference>
<dbReference type="AlphaFoldDB" id="A0A2K1IHK2"/>
<keyword evidence="3" id="KW-1185">Reference proteome</keyword>
<dbReference type="EMBL" id="ABEU02000024">
    <property type="protein sequence ID" value="PNR28748.1"/>
    <property type="molecule type" value="Genomic_DNA"/>
</dbReference>
<dbReference type="EnsemblPlants" id="Pp3c24_20439V3.1">
    <property type="protein sequence ID" value="Pp3c24_20439V3.1"/>
    <property type="gene ID" value="Pp3c24_20439"/>
</dbReference>
<name>A0A2K1IHK2_PHYPA</name>
<evidence type="ECO:0000313" key="3">
    <source>
        <dbReference type="Proteomes" id="UP000006727"/>
    </source>
</evidence>
<gene>
    <name evidence="1" type="ORF">PHYPA_029341</name>
</gene>
<accession>A0A2K1IHK2</accession>
<dbReference type="PaxDb" id="3218-PP1S101_60V6.1"/>
<organism evidence="1">
    <name type="scientific">Physcomitrium patens</name>
    <name type="common">Spreading-leaved earth moss</name>
    <name type="synonym">Physcomitrella patens</name>
    <dbReference type="NCBI Taxonomy" id="3218"/>
    <lineage>
        <taxon>Eukaryota</taxon>
        <taxon>Viridiplantae</taxon>
        <taxon>Streptophyta</taxon>
        <taxon>Embryophyta</taxon>
        <taxon>Bryophyta</taxon>
        <taxon>Bryophytina</taxon>
        <taxon>Bryopsida</taxon>
        <taxon>Funariidae</taxon>
        <taxon>Funariales</taxon>
        <taxon>Funariaceae</taxon>
        <taxon>Physcomitrium</taxon>
    </lineage>
</organism>
<dbReference type="Proteomes" id="UP000006727">
    <property type="component" value="Chromosome 24"/>
</dbReference>
<reference evidence="1 3" key="2">
    <citation type="journal article" date="2018" name="Plant J.">
        <title>The Physcomitrella patens chromosome-scale assembly reveals moss genome structure and evolution.</title>
        <authorList>
            <person name="Lang D."/>
            <person name="Ullrich K.K."/>
            <person name="Murat F."/>
            <person name="Fuchs J."/>
            <person name="Jenkins J."/>
            <person name="Haas F.B."/>
            <person name="Piednoel M."/>
            <person name="Gundlach H."/>
            <person name="Van Bel M."/>
            <person name="Meyberg R."/>
            <person name="Vives C."/>
            <person name="Morata J."/>
            <person name="Symeonidi A."/>
            <person name="Hiss M."/>
            <person name="Muchero W."/>
            <person name="Kamisugi Y."/>
            <person name="Saleh O."/>
            <person name="Blanc G."/>
            <person name="Decker E.L."/>
            <person name="van Gessel N."/>
            <person name="Grimwood J."/>
            <person name="Hayes R.D."/>
            <person name="Graham S.W."/>
            <person name="Gunter L.E."/>
            <person name="McDaniel S.F."/>
            <person name="Hoernstein S.N.W."/>
            <person name="Larsson A."/>
            <person name="Li F.W."/>
            <person name="Perroud P.F."/>
            <person name="Phillips J."/>
            <person name="Ranjan P."/>
            <person name="Rokshar D.S."/>
            <person name="Rothfels C.J."/>
            <person name="Schneider L."/>
            <person name="Shu S."/>
            <person name="Stevenson D.W."/>
            <person name="Thummler F."/>
            <person name="Tillich M."/>
            <person name="Villarreal Aguilar J.C."/>
            <person name="Widiez T."/>
            <person name="Wong G.K."/>
            <person name="Wymore A."/>
            <person name="Zhang Y."/>
            <person name="Zimmer A.D."/>
            <person name="Quatrano R.S."/>
            <person name="Mayer K.F.X."/>
            <person name="Goodstein D."/>
            <person name="Casacuberta J.M."/>
            <person name="Vandepoele K."/>
            <person name="Reski R."/>
            <person name="Cuming A.C."/>
            <person name="Tuskan G.A."/>
            <person name="Maumus F."/>
            <person name="Salse J."/>
            <person name="Schmutz J."/>
            <person name="Rensing S.A."/>
        </authorList>
    </citation>
    <scope>NUCLEOTIDE SEQUENCE [LARGE SCALE GENOMIC DNA]</scope>
    <source>
        <strain evidence="2 3">cv. Gransden 2004</strain>
    </source>
</reference>
<dbReference type="InParanoid" id="A0A2K1IHK2"/>